<evidence type="ECO:0000313" key="2">
    <source>
        <dbReference type="Proteomes" id="UP000008370"/>
    </source>
</evidence>
<reference evidence="1 2" key="1">
    <citation type="journal article" date="2012" name="BMC Genomics">
        <title>Comparative genomics of the white-rot fungi, Phanerochaete carnosa and P. chrysosporium, to elucidate the genetic basis of the distinct wood types they colonize.</title>
        <authorList>
            <person name="Suzuki H."/>
            <person name="MacDonald J."/>
            <person name="Syed K."/>
            <person name="Salamov A."/>
            <person name="Hori C."/>
            <person name="Aerts A."/>
            <person name="Henrissat B."/>
            <person name="Wiebenga A."/>
            <person name="vanKuyk P.A."/>
            <person name="Barry K."/>
            <person name="Lindquist E."/>
            <person name="LaButti K."/>
            <person name="Lapidus A."/>
            <person name="Lucas S."/>
            <person name="Coutinho P."/>
            <person name="Gong Y."/>
            <person name="Samejima M."/>
            <person name="Mahadevan R."/>
            <person name="Abou-Zaid M."/>
            <person name="de Vries R.P."/>
            <person name="Igarashi K."/>
            <person name="Yadav J.S."/>
            <person name="Grigoriev I.V."/>
            <person name="Master E.R."/>
        </authorList>
    </citation>
    <scope>NUCLEOTIDE SEQUENCE [LARGE SCALE GENOMIC DNA]</scope>
    <source>
        <strain evidence="1 2">HHB-10118-sp</strain>
    </source>
</reference>
<proteinExistence type="predicted"/>
<dbReference type="RefSeq" id="XP_007389665.1">
    <property type="nucleotide sequence ID" value="XM_007389603.1"/>
</dbReference>
<gene>
    <name evidence="1" type="ORF">PHACADRAFT_203449</name>
</gene>
<dbReference type="GeneID" id="18912164"/>
<organism evidence="1 2">
    <name type="scientific">Phanerochaete carnosa (strain HHB-10118-sp)</name>
    <name type="common">White-rot fungus</name>
    <name type="synonym">Peniophora carnosa</name>
    <dbReference type="NCBI Taxonomy" id="650164"/>
    <lineage>
        <taxon>Eukaryota</taxon>
        <taxon>Fungi</taxon>
        <taxon>Dikarya</taxon>
        <taxon>Basidiomycota</taxon>
        <taxon>Agaricomycotina</taxon>
        <taxon>Agaricomycetes</taxon>
        <taxon>Polyporales</taxon>
        <taxon>Phanerochaetaceae</taxon>
        <taxon>Phanerochaete</taxon>
    </lineage>
</organism>
<name>K5W8A5_PHACS</name>
<dbReference type="AlphaFoldDB" id="K5W8A5"/>
<dbReference type="InParanoid" id="K5W8A5"/>
<protein>
    <submittedName>
        <fullName evidence="1">Uncharacterized protein</fullName>
    </submittedName>
</protein>
<dbReference type="HOGENOM" id="CLU_1713935_0_0_1"/>
<keyword evidence="2" id="KW-1185">Reference proteome</keyword>
<dbReference type="Proteomes" id="UP000008370">
    <property type="component" value="Unassembled WGS sequence"/>
</dbReference>
<sequence>MAESSIWPVFIPAEKDWLELYTDAPEINFQASTAATPIHHTSDKQRWNVALPNFDCSQHPQPASLSSRYSETLALMPTGSGQLRRHSCTLNEFPFCSALHVGRNLTDAAEHDAASNHASLGIGAPLADVTVHQRLYTFFMSMNPGYLRAISSM</sequence>
<dbReference type="EMBL" id="JH930468">
    <property type="protein sequence ID" value="EKM60188.1"/>
    <property type="molecule type" value="Genomic_DNA"/>
</dbReference>
<dbReference type="KEGG" id="pco:PHACADRAFT_203449"/>
<accession>K5W8A5</accession>
<evidence type="ECO:0000313" key="1">
    <source>
        <dbReference type="EMBL" id="EKM60188.1"/>
    </source>
</evidence>